<dbReference type="PANTHER" id="PTHR15532:SF5">
    <property type="entry name" value="SULFOTRANSFERASE DOMAIN-CONTAINING PROTEIN"/>
    <property type="match status" value="1"/>
</dbReference>
<dbReference type="InterPro" id="IPR052447">
    <property type="entry name" value="Dermatan-Sulfate_Isomerase"/>
</dbReference>
<dbReference type="RefSeq" id="XP_787972.4">
    <property type="nucleotide sequence ID" value="XM_782879.5"/>
</dbReference>
<dbReference type="GO" id="GO:0050654">
    <property type="term" value="P:chondroitin sulfate proteoglycan metabolic process"/>
    <property type="evidence" value="ECO:0000318"/>
    <property type="project" value="GO_Central"/>
</dbReference>
<dbReference type="GO" id="GO:0016020">
    <property type="term" value="C:membrane"/>
    <property type="evidence" value="ECO:0007669"/>
    <property type="project" value="UniProtKB-SubCell"/>
</dbReference>
<feature type="transmembrane region" description="Helical" evidence="9">
    <location>
        <begin position="745"/>
        <end position="763"/>
    </location>
</feature>
<dbReference type="OMA" id="WVITEEM"/>
<dbReference type="Gene3D" id="3.40.50.300">
    <property type="entry name" value="P-loop containing nucleotide triphosphate hydrolases"/>
    <property type="match status" value="1"/>
</dbReference>
<organism evidence="12 13">
    <name type="scientific">Strongylocentrotus purpuratus</name>
    <name type="common">Purple sea urchin</name>
    <dbReference type="NCBI Taxonomy" id="7668"/>
    <lineage>
        <taxon>Eukaryota</taxon>
        <taxon>Metazoa</taxon>
        <taxon>Echinodermata</taxon>
        <taxon>Eleutherozoa</taxon>
        <taxon>Echinozoa</taxon>
        <taxon>Echinoidea</taxon>
        <taxon>Euechinoidea</taxon>
        <taxon>Echinacea</taxon>
        <taxon>Camarodonta</taxon>
        <taxon>Echinidea</taxon>
        <taxon>Strongylocentrotidae</taxon>
        <taxon>Strongylocentrotus</taxon>
    </lineage>
</organism>
<keyword evidence="13" id="KW-1185">Reference proteome</keyword>
<keyword evidence="3 9" id="KW-0812">Transmembrane</keyword>
<dbReference type="OrthoDB" id="5946629at2759"/>
<dbReference type="Gene3D" id="2.70.98.70">
    <property type="match status" value="1"/>
</dbReference>
<name>A0A7M7RF69_STRPU</name>
<accession>A0A7M7RF69</accession>
<evidence type="ECO:0000256" key="4">
    <source>
        <dbReference type="ARBA" id="ARBA00022729"/>
    </source>
</evidence>
<evidence type="ECO:0000256" key="2">
    <source>
        <dbReference type="ARBA" id="ARBA00006556"/>
    </source>
</evidence>
<evidence type="ECO:0000256" key="9">
    <source>
        <dbReference type="SAM" id="Phobius"/>
    </source>
</evidence>
<evidence type="ECO:0000256" key="10">
    <source>
        <dbReference type="SAM" id="SignalP"/>
    </source>
</evidence>
<dbReference type="Pfam" id="PF16332">
    <property type="entry name" value="DUF4962"/>
    <property type="match status" value="1"/>
</dbReference>
<evidence type="ECO:0000313" key="12">
    <source>
        <dbReference type="EnsemblMetazoa" id="XP_787972"/>
    </source>
</evidence>
<keyword evidence="5 9" id="KW-1133">Transmembrane helix</keyword>
<protein>
    <recommendedName>
        <fullName evidence="11">Heparinase II N-terminal domain-containing protein</fullName>
    </recommendedName>
</protein>
<dbReference type="GO" id="GO:0047757">
    <property type="term" value="F:chondroitin-glucuronate 5-epimerase activity"/>
    <property type="evidence" value="ECO:0000318"/>
    <property type="project" value="GO_Central"/>
</dbReference>
<dbReference type="InterPro" id="IPR027417">
    <property type="entry name" value="P-loop_NTPase"/>
</dbReference>
<feature type="signal peptide" evidence="10">
    <location>
        <begin position="1"/>
        <end position="20"/>
    </location>
</feature>
<dbReference type="InterPro" id="IPR032518">
    <property type="entry name" value="HepII_N"/>
</dbReference>
<dbReference type="KEGG" id="spu:582950"/>
<dbReference type="InParanoid" id="A0A7M7RF69"/>
<dbReference type="EnsemblMetazoa" id="XM_782879">
    <property type="protein sequence ID" value="XP_787972"/>
    <property type="gene ID" value="LOC582950"/>
</dbReference>
<dbReference type="SUPFAM" id="SSF48230">
    <property type="entry name" value="Chondroitin AC/alginate lyase"/>
    <property type="match status" value="1"/>
</dbReference>
<proteinExistence type="inferred from homology"/>
<evidence type="ECO:0000259" key="11">
    <source>
        <dbReference type="Pfam" id="PF16332"/>
    </source>
</evidence>
<dbReference type="GeneID" id="582950"/>
<comment type="similarity">
    <text evidence="2">Belongs to the dermatan-sulfate isomerase family.</text>
</comment>
<feature type="chain" id="PRO_5029803090" description="Heparinase II N-terminal domain-containing protein" evidence="10">
    <location>
        <begin position="21"/>
        <end position="1194"/>
    </location>
</feature>
<comment type="subcellular location">
    <subcellularLocation>
        <location evidence="1">Membrane</location>
        <topology evidence="1">Multi-pass membrane protein</topology>
    </subcellularLocation>
</comment>
<evidence type="ECO:0000256" key="6">
    <source>
        <dbReference type="ARBA" id="ARBA00023136"/>
    </source>
</evidence>
<dbReference type="PANTHER" id="PTHR15532">
    <property type="match status" value="1"/>
</dbReference>
<evidence type="ECO:0000256" key="1">
    <source>
        <dbReference type="ARBA" id="ARBA00004141"/>
    </source>
</evidence>
<dbReference type="Proteomes" id="UP000007110">
    <property type="component" value="Unassembled WGS sequence"/>
</dbReference>
<keyword evidence="8" id="KW-0413">Isomerase</keyword>
<sequence length="1194" mass="136645">MEIYVISAFLLSLFMCAIDALTVDFSNYKPKYTTHPLLYFNKRDIPDLIAKASTTHEHITKVIDEAVTILMGNPKRFLPPTDYAKFGGIWNEYYGNNLPPLALYTVLHPEDKKAKIFLLEYMDLMAGHPKWQVIAAATDEVPVAHSLTGFATAFDWIYNTLDSKRQKLYLQRIFNETKDFNRYIKIRSWGHFYLQNHVATNLLAFLHGALVVHAHLEEAKTWVETAVYKLEQNMKLFNHLIDGSSDEGVPYGSYTSRSMMQYIFLALRHFRIDHTKDIWVKEHYWFYYHTVKPQFQRTLSVADSNHNWFYGPESQAVFLDAYVMKNGWGNWLAREIRNARPDPLTDTEKLKSADSQRWCTIHTEYIWYDATIPAVPPPSSGKPTMHVFSDWGVVTYSSTDPRNPNDTFLSFKSGALMGAAMSDVVKRDMYKSWPMNGWNSFNPGHEHPDQNTFEFVPNGRLFVTDGLYSSKLSHYNNILSFAPSPTSHCQEPWEGQLGECAKWLDWKNPDLVEYRGDLISTATSNDFVFIAGEAAPAYNPSMKLESVYRSLTLLNPNLLLVFDHVEASESSPLTHLAAYFRNVQYSFELDKLSSLLQGASITMDGEKYSMYWISSDGRSTVAAVQEEKPSQYQARPTSFVNMTFKLSPRITRLAYILCGPSIKLKNLQFLESIEDGVTMFVGTSDEDYQVMVSTKHSDPVARLRYLKYPGHATVQRLSKPSEIVKFGVAQSFFTETPSQLDSSPVKWILFIAFILSALAFFWFGKKTRLRPRSRIHSIGIGLCFVWVIIWVSVINNCAIFGCDTDEELENSVRSSGHQAPLNTLNNKMLPSVVITSLPGSGAELISWLFHENPDFIYMVAPSIYARLPRGDGIEVNPITDACEWNDSESLHSVKLKQWVQDMRWSPELFVSSITDKNPQSDVHFTQEMIQAKKIGRRLLAVQEQPKIENKEFNDIIYKTFSPNSVRSHLEKYPNAQGVLFFKSGGWTLKLPWINSVLKNTLHAIHFVRDPRAFVANYLRKSEELYKAMDVKQSIKDLFDQSEKSCVDDNGQYAWEFEKLRAEYRANKNSALRLLASLWASHTGAILRKASDLPIGAFKLVKVEDLVMESEKTAEAIHRHIGIPLRPTTLQKLIQAAKSSVYKLPYELAYSERSIDLWRRELNTEQITEIEQICGPVMTQLGYVRETKSMPVNET</sequence>
<dbReference type="GO" id="GO:0050655">
    <property type="term" value="P:dermatan sulfate proteoglycan metabolic process"/>
    <property type="evidence" value="ECO:0000318"/>
    <property type="project" value="GO_Central"/>
</dbReference>
<dbReference type="AlphaFoldDB" id="A0A7M7RF69"/>
<dbReference type="SUPFAM" id="SSF52540">
    <property type="entry name" value="P-loop containing nucleoside triphosphate hydrolases"/>
    <property type="match status" value="1"/>
</dbReference>
<keyword evidence="6 9" id="KW-0472">Membrane</keyword>
<evidence type="ECO:0000256" key="7">
    <source>
        <dbReference type="ARBA" id="ARBA00023180"/>
    </source>
</evidence>
<evidence type="ECO:0000313" key="13">
    <source>
        <dbReference type="Proteomes" id="UP000007110"/>
    </source>
</evidence>
<keyword evidence="7" id="KW-0325">Glycoprotein</keyword>
<feature type="transmembrane region" description="Helical" evidence="9">
    <location>
        <begin position="775"/>
        <end position="793"/>
    </location>
</feature>
<dbReference type="CTD" id="92126"/>
<dbReference type="Gene3D" id="1.50.10.100">
    <property type="entry name" value="Chondroitin AC/alginate lyase"/>
    <property type="match status" value="1"/>
</dbReference>
<reference evidence="13" key="1">
    <citation type="submission" date="2015-02" db="EMBL/GenBank/DDBJ databases">
        <title>Genome sequencing for Strongylocentrotus purpuratus.</title>
        <authorList>
            <person name="Murali S."/>
            <person name="Liu Y."/>
            <person name="Vee V."/>
            <person name="English A."/>
            <person name="Wang M."/>
            <person name="Skinner E."/>
            <person name="Han Y."/>
            <person name="Muzny D.M."/>
            <person name="Worley K.C."/>
            <person name="Gibbs R.A."/>
        </authorList>
    </citation>
    <scope>NUCLEOTIDE SEQUENCE</scope>
</reference>
<keyword evidence="4 10" id="KW-0732">Signal</keyword>
<feature type="domain" description="Heparinase II N-terminal" evidence="11">
    <location>
        <begin position="137"/>
        <end position="349"/>
    </location>
</feature>
<reference evidence="12" key="2">
    <citation type="submission" date="2021-01" db="UniProtKB">
        <authorList>
            <consortium name="EnsemblMetazoa"/>
        </authorList>
    </citation>
    <scope>IDENTIFICATION</scope>
</reference>
<evidence type="ECO:0000256" key="8">
    <source>
        <dbReference type="ARBA" id="ARBA00023235"/>
    </source>
</evidence>
<dbReference type="InterPro" id="IPR008929">
    <property type="entry name" value="Chondroitin_lyas"/>
</dbReference>
<evidence type="ECO:0000256" key="5">
    <source>
        <dbReference type="ARBA" id="ARBA00022989"/>
    </source>
</evidence>
<evidence type="ECO:0000256" key="3">
    <source>
        <dbReference type="ARBA" id="ARBA00022692"/>
    </source>
</evidence>